<dbReference type="FunFam" id="1.10.472.10:FF:000072">
    <property type="entry name" value="Cyclin Pch1"/>
    <property type="match status" value="1"/>
</dbReference>
<dbReference type="PIRSF" id="PIRSF036580">
    <property type="entry name" value="Cyclin_L"/>
    <property type="match status" value="1"/>
</dbReference>
<reference evidence="4" key="1">
    <citation type="journal article" date="2016" name="Nat. Commun.">
        <title>Genome analysis of three Pneumocystis species reveals adaptation mechanisms to life exclusively in mammalian hosts.</title>
        <authorList>
            <person name="Ma L."/>
            <person name="Chen Z."/>
            <person name="Huang D.W."/>
            <person name="Kutty G."/>
            <person name="Ishihara M."/>
            <person name="Wang H."/>
            <person name="Abouelleil A."/>
            <person name="Bishop L."/>
            <person name="Davey E."/>
            <person name="Deng R."/>
            <person name="Deng X."/>
            <person name="Fan L."/>
            <person name="Fantoni G."/>
            <person name="Fitzgerald M."/>
            <person name="Gogineni E."/>
            <person name="Goldberg J.M."/>
            <person name="Handley G."/>
            <person name="Hu X."/>
            <person name="Huber C."/>
            <person name="Jiao X."/>
            <person name="Jones K."/>
            <person name="Levin J.Z."/>
            <person name="Liu Y."/>
            <person name="Macdonald P."/>
            <person name="Melnikov A."/>
            <person name="Raley C."/>
            <person name="Sassi M."/>
            <person name="Sherman B.T."/>
            <person name="Song X."/>
            <person name="Sykes S."/>
            <person name="Tran B."/>
            <person name="Walsh L."/>
            <person name="Xia Y."/>
            <person name="Yang J."/>
            <person name="Young S."/>
            <person name="Zeng Q."/>
            <person name="Zheng X."/>
            <person name="Stephens R."/>
            <person name="Nusbaum C."/>
            <person name="Birren B.W."/>
            <person name="Azadi P."/>
            <person name="Lempicki R.A."/>
            <person name="Cuomo C.A."/>
            <person name="Kovacs J.A."/>
        </authorList>
    </citation>
    <scope>NUCLEOTIDE SEQUENCE [LARGE SCALE GENOMIC DNA]</scope>
    <source>
        <strain evidence="4">RU7</strain>
    </source>
</reference>
<dbReference type="InterPro" id="IPR043198">
    <property type="entry name" value="Cyclin/Ssn8"/>
</dbReference>
<evidence type="ECO:0000313" key="4">
    <source>
        <dbReference type="Proteomes" id="UP000053447"/>
    </source>
</evidence>
<proteinExistence type="inferred from homology"/>
<dbReference type="Pfam" id="PF00134">
    <property type="entry name" value="Cyclin_N"/>
    <property type="match status" value="1"/>
</dbReference>
<keyword evidence="1" id="KW-0195">Cyclin</keyword>
<dbReference type="STRING" id="1408657.A0A0W4ZL91"/>
<dbReference type="GO" id="GO:0016538">
    <property type="term" value="F:cyclin-dependent protein serine/threonine kinase regulator activity"/>
    <property type="evidence" value="ECO:0007669"/>
    <property type="project" value="InterPro"/>
</dbReference>
<dbReference type="SUPFAM" id="SSF47954">
    <property type="entry name" value="Cyclin-like"/>
    <property type="match status" value="2"/>
</dbReference>
<comment type="caution">
    <text evidence="3">The sequence shown here is derived from an EMBL/GenBank/DDBJ whole genome shotgun (WGS) entry which is preliminary data.</text>
</comment>
<feature type="domain" description="Cyclin-like" evidence="2">
    <location>
        <begin position="41"/>
        <end position="141"/>
    </location>
</feature>
<dbReference type="CDD" id="cd20546">
    <property type="entry name" value="CYCLIN_SpCG1C_ScCTK2-like_rpt2"/>
    <property type="match status" value="1"/>
</dbReference>
<dbReference type="EMBL" id="LFWA01000010">
    <property type="protein sequence ID" value="KTW29143.1"/>
    <property type="molecule type" value="Genomic_DNA"/>
</dbReference>
<dbReference type="VEuPathDB" id="FungiDB:T551_02417"/>
<gene>
    <name evidence="3" type="ORF">T551_02417</name>
</gene>
<name>A0A0W4ZL91_PNEJ7</name>
<dbReference type="AlphaFoldDB" id="A0A0W4ZL91"/>
<dbReference type="InterPro" id="IPR006671">
    <property type="entry name" value="Cyclin_N"/>
</dbReference>
<dbReference type="Proteomes" id="UP000053447">
    <property type="component" value="Unassembled WGS sequence"/>
</dbReference>
<organism evidence="3 4">
    <name type="scientific">Pneumocystis jirovecii (strain RU7)</name>
    <name type="common">Human pneumocystis pneumonia agent</name>
    <dbReference type="NCBI Taxonomy" id="1408657"/>
    <lineage>
        <taxon>Eukaryota</taxon>
        <taxon>Fungi</taxon>
        <taxon>Dikarya</taxon>
        <taxon>Ascomycota</taxon>
        <taxon>Taphrinomycotina</taxon>
        <taxon>Pneumocystomycetes</taxon>
        <taxon>Pneumocystaceae</taxon>
        <taxon>Pneumocystis</taxon>
    </lineage>
</organism>
<keyword evidence="4" id="KW-1185">Reference proteome</keyword>
<dbReference type="CDD" id="cd20545">
    <property type="entry name" value="CYCLIN_SpCG1C-like_rpt1"/>
    <property type="match status" value="1"/>
</dbReference>
<dbReference type="RefSeq" id="XP_018229252.1">
    <property type="nucleotide sequence ID" value="XM_018374680.1"/>
</dbReference>
<feature type="domain" description="Cyclin-like" evidence="2">
    <location>
        <begin position="154"/>
        <end position="238"/>
    </location>
</feature>
<dbReference type="Gene3D" id="1.10.472.10">
    <property type="entry name" value="Cyclin-like"/>
    <property type="match status" value="2"/>
</dbReference>
<dbReference type="GO" id="GO:0070691">
    <property type="term" value="C:P-TEFb complex"/>
    <property type="evidence" value="ECO:0007669"/>
    <property type="project" value="EnsemblFungi"/>
</dbReference>
<dbReference type="GO" id="GO:0006357">
    <property type="term" value="P:regulation of transcription by RNA polymerase II"/>
    <property type="evidence" value="ECO:0007669"/>
    <property type="project" value="InterPro"/>
</dbReference>
<dbReference type="PANTHER" id="PTHR10026">
    <property type="entry name" value="CYCLIN"/>
    <property type="match status" value="1"/>
</dbReference>
<evidence type="ECO:0000256" key="1">
    <source>
        <dbReference type="RuleBase" id="RU000383"/>
    </source>
</evidence>
<evidence type="ECO:0000259" key="2">
    <source>
        <dbReference type="SMART" id="SM00385"/>
    </source>
</evidence>
<evidence type="ECO:0000313" key="3">
    <source>
        <dbReference type="EMBL" id="KTW29143.1"/>
    </source>
</evidence>
<protein>
    <recommendedName>
        <fullName evidence="2">Cyclin-like domain-containing protein</fullName>
    </recommendedName>
</protein>
<accession>A0A0W4ZL91</accession>
<dbReference type="InterPro" id="IPR013763">
    <property type="entry name" value="Cyclin-like_dom"/>
</dbReference>
<dbReference type="GeneID" id="28940935"/>
<dbReference type="InterPro" id="IPR036915">
    <property type="entry name" value="Cyclin-like_sf"/>
</dbReference>
<dbReference type="eggNOG" id="KOG0834">
    <property type="taxonomic scope" value="Eukaryota"/>
</dbReference>
<sequence length="317" mass="36763">MGYSSHKGKWYFDKEDFKYTPSVSDGWSLEKEQIDRGKGVNFIIQVGARLKLPQLTLSTAAVFLHRFYMRFSLAKYHYYEIAATCILLATKVEESCRKLRNIIIACAKVGQKNPNLIIDEQSKEYWRWRDVIIYNEEILLEALCFDLTIDHPYKDLLKYIKHFGGEQNTAKSAWAFVNDSIRTAIPVIYQPHIIAAAAFYFGAEHTSAVINSIGDKSWWEVIDIDINEIKDVCKIMTALYESIPIRGSNPILQSNIAKISLQNNSNQQSNQTKELYHDQNKGIKRKTQNFILESEKNENKKIYDSFKNEQNIKKQKQ</sequence>
<comment type="similarity">
    <text evidence="1">Belongs to the cyclin family.</text>
</comment>
<dbReference type="SMART" id="SM00385">
    <property type="entry name" value="CYCLIN"/>
    <property type="match status" value="2"/>
</dbReference>
<dbReference type="OrthoDB" id="25002at2759"/>